<proteinExistence type="predicted"/>
<keyword evidence="3" id="KW-0677">Repeat</keyword>
<feature type="compositionally biased region" description="Acidic residues" evidence="8">
    <location>
        <begin position="252"/>
        <end position="287"/>
    </location>
</feature>
<feature type="region of interest" description="Disordered" evidence="8">
    <location>
        <begin position="418"/>
        <end position="458"/>
    </location>
</feature>
<feature type="compositionally biased region" description="Low complexity" evidence="8">
    <location>
        <begin position="427"/>
        <end position="443"/>
    </location>
</feature>
<evidence type="ECO:0000259" key="9">
    <source>
        <dbReference type="PROSITE" id="PS50097"/>
    </source>
</evidence>
<comment type="caution">
    <text evidence="11">The sequence shown here is derived from an EMBL/GenBank/DDBJ whole genome shotgun (WGS) entry which is preliminary data.</text>
</comment>
<dbReference type="Gene3D" id="3.30.160.60">
    <property type="entry name" value="Classic Zinc Finger"/>
    <property type="match status" value="1"/>
</dbReference>
<evidence type="ECO:0000313" key="11">
    <source>
        <dbReference type="EMBL" id="GCC19636.1"/>
    </source>
</evidence>
<dbReference type="PANTHER" id="PTHR46105:SF14">
    <property type="entry name" value="ZINC FINGER AND BTB DOMAIN-CONTAINING PROTEIN 22"/>
    <property type="match status" value="1"/>
</dbReference>
<keyword evidence="6" id="KW-0539">Nucleus</keyword>
<evidence type="ECO:0000313" key="12">
    <source>
        <dbReference type="Proteomes" id="UP000287033"/>
    </source>
</evidence>
<reference evidence="11 12" key="1">
    <citation type="journal article" date="2018" name="Nat. Ecol. Evol.">
        <title>Shark genomes provide insights into elasmobranch evolution and the origin of vertebrates.</title>
        <authorList>
            <person name="Hara Y"/>
            <person name="Yamaguchi K"/>
            <person name="Onimaru K"/>
            <person name="Kadota M"/>
            <person name="Koyanagi M"/>
            <person name="Keeley SD"/>
            <person name="Tatsumi K"/>
            <person name="Tanaka K"/>
            <person name="Motone F"/>
            <person name="Kageyama Y"/>
            <person name="Nozu R"/>
            <person name="Adachi N"/>
            <person name="Nishimura O"/>
            <person name="Nakagawa R"/>
            <person name="Tanegashima C"/>
            <person name="Kiyatake I"/>
            <person name="Matsumoto R"/>
            <person name="Murakumo K"/>
            <person name="Nishida K"/>
            <person name="Terakita A"/>
            <person name="Kuratani S"/>
            <person name="Sato K"/>
            <person name="Hyodo S Kuraku.S."/>
        </authorList>
    </citation>
    <scope>NUCLEOTIDE SEQUENCE [LARGE SCALE GENOMIC DNA]</scope>
</reference>
<evidence type="ECO:0000256" key="4">
    <source>
        <dbReference type="ARBA" id="ARBA00022771"/>
    </source>
</evidence>
<evidence type="ECO:0000256" key="6">
    <source>
        <dbReference type="ARBA" id="ARBA00023242"/>
    </source>
</evidence>
<name>A0A401RNG5_CHIPU</name>
<dbReference type="InterPro" id="IPR050457">
    <property type="entry name" value="ZnFinger_BTB_dom_contain"/>
</dbReference>
<dbReference type="GO" id="GO:0000981">
    <property type="term" value="F:DNA-binding transcription factor activity, RNA polymerase II-specific"/>
    <property type="evidence" value="ECO:0007669"/>
    <property type="project" value="TreeGrafter"/>
</dbReference>
<evidence type="ECO:0000256" key="7">
    <source>
        <dbReference type="PROSITE-ProRule" id="PRU00042"/>
    </source>
</evidence>
<evidence type="ECO:0000256" key="5">
    <source>
        <dbReference type="ARBA" id="ARBA00022833"/>
    </source>
</evidence>
<dbReference type="OMA" id="YMRHRSH"/>
<sequence length="559" mass="61772">MNALLGLLKSVLLGLLESTLLGLLESMLLGLLSPGLRGHSDPRWSRRGFSCNSERCSLYTKWLLRLLLYNSTKQMNEAAMDTGSNVLYVDFPNFGNRLLESLNQQRVEGKFCDISIQVQGKVFKAHRAVLAASSPYFHDQVLFRNASRIVLPGVMDARAFEGILASCYAGRLAVPPADIVSYLTVGSFLQMWHVVDRCTELLRECQPPAPPAPVPAPSGQRLCRLTDNQSPSSSSNNYCRPEGEEVTPAKEEGEDEEEEEEEEEDMVDDDNDEEEEEEVEEEEDGDQEAAKAKELEQRVTSNQGTGEVAAGGAPDSPWARPAYLQPSIVPHKRWVHVKKEKPDEGDLVLTCEEDEQHFVKVPGRRRGEPPPLQPQLSISDVCTLAGTSAELLAADEPAFDEQIDYCGSTEDFPYEPLDEGVPRAYPGQAPGGQLSSASSSSYHPGGGDAHHGAVQAAAGSPGPGAKLFACHCGKSFTHKSQRDRHINMHLNLRPFGCTICNKKFKMKHHLVEHMKIHTGLKPFECHVCSKKFMWRDSFLRHKAACEKLQRATTANPDIN</sequence>
<dbReference type="Proteomes" id="UP000287033">
    <property type="component" value="Unassembled WGS sequence"/>
</dbReference>
<dbReference type="EMBL" id="BEZZ01001573">
    <property type="protein sequence ID" value="GCC19636.1"/>
    <property type="molecule type" value="Genomic_DNA"/>
</dbReference>
<keyword evidence="12" id="KW-1185">Reference proteome</keyword>
<gene>
    <name evidence="11" type="ORF">chiPu_0018436</name>
</gene>
<dbReference type="InterPro" id="IPR000210">
    <property type="entry name" value="BTB/POZ_dom"/>
</dbReference>
<dbReference type="SMART" id="SM00225">
    <property type="entry name" value="BTB"/>
    <property type="match status" value="1"/>
</dbReference>
<dbReference type="InterPro" id="IPR013087">
    <property type="entry name" value="Znf_C2H2_type"/>
</dbReference>
<dbReference type="PROSITE" id="PS00028">
    <property type="entry name" value="ZINC_FINGER_C2H2_1"/>
    <property type="match status" value="1"/>
</dbReference>
<evidence type="ECO:0000256" key="1">
    <source>
        <dbReference type="ARBA" id="ARBA00004123"/>
    </source>
</evidence>
<feature type="compositionally biased region" description="Polar residues" evidence="8">
    <location>
        <begin position="226"/>
        <end position="238"/>
    </location>
</feature>
<feature type="domain" description="C2H2-type" evidence="10">
    <location>
        <begin position="495"/>
        <end position="522"/>
    </location>
</feature>
<dbReference type="GO" id="GO:0005634">
    <property type="term" value="C:nucleus"/>
    <property type="evidence" value="ECO:0007669"/>
    <property type="project" value="UniProtKB-SubCell"/>
</dbReference>
<dbReference type="PROSITE" id="PS50157">
    <property type="entry name" value="ZINC_FINGER_C2H2_2"/>
    <property type="match status" value="2"/>
</dbReference>
<dbReference type="SMART" id="SM00355">
    <property type="entry name" value="ZnF_C2H2"/>
    <property type="match status" value="3"/>
</dbReference>
<dbReference type="Pfam" id="PF00096">
    <property type="entry name" value="zf-C2H2"/>
    <property type="match status" value="1"/>
</dbReference>
<dbReference type="FunFam" id="3.30.160.60:FF:000145">
    <property type="entry name" value="Zinc finger protein 574"/>
    <property type="match status" value="1"/>
</dbReference>
<evidence type="ECO:0000256" key="3">
    <source>
        <dbReference type="ARBA" id="ARBA00022737"/>
    </source>
</evidence>
<dbReference type="GO" id="GO:0008270">
    <property type="term" value="F:zinc ion binding"/>
    <property type="evidence" value="ECO:0007669"/>
    <property type="project" value="UniProtKB-KW"/>
</dbReference>
<evidence type="ECO:0000256" key="8">
    <source>
        <dbReference type="SAM" id="MobiDB-lite"/>
    </source>
</evidence>
<dbReference type="SUPFAM" id="SSF54695">
    <property type="entry name" value="POZ domain"/>
    <property type="match status" value="1"/>
</dbReference>
<organism evidence="11 12">
    <name type="scientific">Chiloscyllium punctatum</name>
    <name type="common">Brownbanded bambooshark</name>
    <name type="synonym">Hemiscyllium punctatum</name>
    <dbReference type="NCBI Taxonomy" id="137246"/>
    <lineage>
        <taxon>Eukaryota</taxon>
        <taxon>Metazoa</taxon>
        <taxon>Chordata</taxon>
        <taxon>Craniata</taxon>
        <taxon>Vertebrata</taxon>
        <taxon>Chondrichthyes</taxon>
        <taxon>Elasmobranchii</taxon>
        <taxon>Galeomorphii</taxon>
        <taxon>Galeoidea</taxon>
        <taxon>Orectolobiformes</taxon>
        <taxon>Hemiscylliidae</taxon>
        <taxon>Chiloscyllium</taxon>
    </lineage>
</organism>
<dbReference type="Pfam" id="PF00651">
    <property type="entry name" value="BTB"/>
    <property type="match status" value="1"/>
</dbReference>
<accession>A0A401RNG5</accession>
<dbReference type="SUPFAM" id="SSF57667">
    <property type="entry name" value="beta-beta-alpha zinc fingers"/>
    <property type="match status" value="2"/>
</dbReference>
<dbReference type="OrthoDB" id="10004641at2759"/>
<dbReference type="InterPro" id="IPR011333">
    <property type="entry name" value="SKP1/BTB/POZ_sf"/>
</dbReference>
<evidence type="ECO:0008006" key="13">
    <source>
        <dbReference type="Google" id="ProtNLM"/>
    </source>
</evidence>
<keyword evidence="5" id="KW-0862">Zinc</keyword>
<evidence type="ECO:0000256" key="2">
    <source>
        <dbReference type="ARBA" id="ARBA00022723"/>
    </source>
</evidence>
<feature type="compositionally biased region" description="Basic and acidic residues" evidence="8">
    <location>
        <begin position="241"/>
        <end position="251"/>
    </location>
</feature>
<keyword evidence="2" id="KW-0479">Metal-binding</keyword>
<dbReference type="AlphaFoldDB" id="A0A401RNG5"/>
<evidence type="ECO:0000259" key="10">
    <source>
        <dbReference type="PROSITE" id="PS50157"/>
    </source>
</evidence>
<dbReference type="PANTHER" id="PTHR46105">
    <property type="entry name" value="AGAP004733-PA"/>
    <property type="match status" value="1"/>
</dbReference>
<dbReference type="PROSITE" id="PS50097">
    <property type="entry name" value="BTB"/>
    <property type="match status" value="1"/>
</dbReference>
<feature type="domain" description="C2H2-type" evidence="10">
    <location>
        <begin position="468"/>
        <end position="494"/>
    </location>
</feature>
<comment type="subcellular location">
    <subcellularLocation>
        <location evidence="1">Nucleus</location>
    </subcellularLocation>
</comment>
<dbReference type="STRING" id="137246.A0A401RNG5"/>
<keyword evidence="4 7" id="KW-0863">Zinc-finger</keyword>
<dbReference type="InterPro" id="IPR036236">
    <property type="entry name" value="Znf_C2H2_sf"/>
</dbReference>
<dbReference type="GO" id="GO:0000978">
    <property type="term" value="F:RNA polymerase II cis-regulatory region sequence-specific DNA binding"/>
    <property type="evidence" value="ECO:0007669"/>
    <property type="project" value="TreeGrafter"/>
</dbReference>
<protein>
    <recommendedName>
        <fullName evidence="13">Zinc finger and BTB domain-containing protein 22</fullName>
    </recommendedName>
</protein>
<dbReference type="Gene3D" id="3.30.710.10">
    <property type="entry name" value="Potassium Channel Kv1.1, Chain A"/>
    <property type="match status" value="1"/>
</dbReference>
<feature type="domain" description="BTB" evidence="9">
    <location>
        <begin position="112"/>
        <end position="176"/>
    </location>
</feature>
<feature type="region of interest" description="Disordered" evidence="8">
    <location>
        <begin position="208"/>
        <end position="322"/>
    </location>
</feature>
<feature type="compositionally biased region" description="Basic and acidic residues" evidence="8">
    <location>
        <begin position="288"/>
        <end position="297"/>
    </location>
</feature>